<accession>A0ABT7MUG8</accession>
<proteinExistence type="predicted"/>
<dbReference type="EMBL" id="JASXSZ010000001">
    <property type="protein sequence ID" value="MDL9978098.1"/>
    <property type="molecule type" value="Genomic_DNA"/>
</dbReference>
<dbReference type="PRINTS" id="PR00038">
    <property type="entry name" value="HTHLUXR"/>
</dbReference>
<dbReference type="SMART" id="SM00421">
    <property type="entry name" value="HTH_LUXR"/>
    <property type="match status" value="1"/>
</dbReference>
<dbReference type="InterPro" id="IPR036388">
    <property type="entry name" value="WH-like_DNA-bd_sf"/>
</dbReference>
<dbReference type="Gene3D" id="1.25.40.10">
    <property type="entry name" value="Tetratricopeptide repeat domain"/>
    <property type="match status" value="1"/>
</dbReference>
<dbReference type="InterPro" id="IPR016032">
    <property type="entry name" value="Sig_transdc_resp-reg_C-effctor"/>
</dbReference>
<evidence type="ECO:0000313" key="6">
    <source>
        <dbReference type="Proteomes" id="UP001235064"/>
    </source>
</evidence>
<feature type="domain" description="HTH luxR-type" evidence="4">
    <location>
        <begin position="467"/>
        <end position="532"/>
    </location>
</feature>
<evidence type="ECO:0000256" key="3">
    <source>
        <dbReference type="ARBA" id="ARBA00023163"/>
    </source>
</evidence>
<dbReference type="PANTHER" id="PTHR44688">
    <property type="entry name" value="DNA-BINDING TRANSCRIPTIONAL ACTIVATOR DEVR_DOSR"/>
    <property type="match status" value="1"/>
</dbReference>
<dbReference type="SUPFAM" id="SSF48452">
    <property type="entry name" value="TPR-like"/>
    <property type="match status" value="1"/>
</dbReference>
<dbReference type="CDD" id="cd06170">
    <property type="entry name" value="LuxR_C_like"/>
    <property type="match status" value="1"/>
</dbReference>
<keyword evidence="2" id="KW-0238">DNA-binding</keyword>
<dbReference type="PROSITE" id="PS00622">
    <property type="entry name" value="HTH_LUXR_1"/>
    <property type="match status" value="1"/>
</dbReference>
<dbReference type="PANTHER" id="PTHR44688:SF16">
    <property type="entry name" value="DNA-BINDING TRANSCRIPTIONAL ACTIVATOR DEVR_DOSR"/>
    <property type="match status" value="1"/>
</dbReference>
<keyword evidence="3" id="KW-0804">Transcription</keyword>
<keyword evidence="1" id="KW-0805">Transcription regulation</keyword>
<evidence type="ECO:0000313" key="5">
    <source>
        <dbReference type="EMBL" id="MDL9978098.1"/>
    </source>
</evidence>
<protein>
    <submittedName>
        <fullName evidence="5">Response regulator transcription factor</fullName>
    </submittedName>
</protein>
<evidence type="ECO:0000259" key="4">
    <source>
        <dbReference type="PROSITE" id="PS50043"/>
    </source>
</evidence>
<dbReference type="Proteomes" id="UP001235064">
    <property type="component" value="Unassembled WGS sequence"/>
</dbReference>
<dbReference type="InterPro" id="IPR000792">
    <property type="entry name" value="Tscrpt_reg_LuxR_C"/>
</dbReference>
<reference evidence="5 6" key="1">
    <citation type="submission" date="2023-06" db="EMBL/GenBank/DDBJ databases">
        <title>Microbacterium sp. nov., isolated from a waste landfill.</title>
        <authorList>
            <person name="Wen W."/>
        </authorList>
    </citation>
    <scope>NUCLEOTIDE SEQUENCE [LARGE SCALE GENOMIC DNA]</scope>
    <source>
        <strain evidence="5 6">ASV49</strain>
    </source>
</reference>
<organism evidence="5 6">
    <name type="scientific">Microbacterium candidum</name>
    <dbReference type="NCBI Taxonomy" id="3041922"/>
    <lineage>
        <taxon>Bacteria</taxon>
        <taxon>Bacillati</taxon>
        <taxon>Actinomycetota</taxon>
        <taxon>Actinomycetes</taxon>
        <taxon>Micrococcales</taxon>
        <taxon>Microbacteriaceae</taxon>
        <taxon>Microbacterium</taxon>
    </lineage>
</organism>
<evidence type="ECO:0000256" key="1">
    <source>
        <dbReference type="ARBA" id="ARBA00023015"/>
    </source>
</evidence>
<gene>
    <name evidence="5" type="ORF">QSV35_02025</name>
</gene>
<dbReference type="Pfam" id="PF00196">
    <property type="entry name" value="GerE"/>
    <property type="match status" value="1"/>
</dbReference>
<dbReference type="PROSITE" id="PS50043">
    <property type="entry name" value="HTH_LUXR_2"/>
    <property type="match status" value="1"/>
</dbReference>
<comment type="caution">
    <text evidence="5">The sequence shown here is derived from an EMBL/GenBank/DDBJ whole genome shotgun (WGS) entry which is preliminary data.</text>
</comment>
<evidence type="ECO:0000256" key="2">
    <source>
        <dbReference type="ARBA" id="ARBA00023125"/>
    </source>
</evidence>
<dbReference type="Gene3D" id="1.10.10.10">
    <property type="entry name" value="Winged helix-like DNA-binding domain superfamily/Winged helix DNA-binding domain"/>
    <property type="match status" value="1"/>
</dbReference>
<keyword evidence="6" id="KW-1185">Reference proteome</keyword>
<dbReference type="InterPro" id="IPR011990">
    <property type="entry name" value="TPR-like_helical_dom_sf"/>
</dbReference>
<name>A0ABT7MUG8_9MICO</name>
<dbReference type="SUPFAM" id="SSF46894">
    <property type="entry name" value="C-terminal effector domain of the bipartite response regulators"/>
    <property type="match status" value="1"/>
</dbReference>
<sequence>MAIREASVIDWTGRFEQYTAREAELTPQELAEFGQAAWFIGRDDVSERAWERAHLGFLDAGDPASAVLCVFWLGYTLAEHGEAVKSRTWMARLFELCARFAGDPRIDACAALCRAHGSFLADDAAASVPLYREAARLAGAASDPDIEVLAAMGEGRALMQVGRFDEGVECMDRVMLLIGAGRVSDRAAGPAYCAVIASLLGRGDIERARVWTRDLGDWCDTQRGLEPFRGECTLHRATVMQVGGEWASATDAADQVCRSDKRPETLANAWYRLAELHRVSGRAAQARDAYRQAAALGREVQPGLALLHRDAGELDAAWSGLQRARAVPASPAVRAELLAAAVRIALDRRQAPAARDAAAELAACADVTEALYLRALATQADGEVAVIEGRIADALGLLRAAWSHWRRLDAPYDAALTRFALGRAARAAGDEEGAQLEFDAAREVFESLGAVPDLARLERAASISTGVLTPGSGLSRREREVLDLVAHGWSNRRIAERLFLSERTVARHVGNILAKLDVPSRSAATAYAYEHGLVPTS</sequence>
<dbReference type="RefSeq" id="WP_286286208.1">
    <property type="nucleotide sequence ID" value="NZ_JASXSZ010000001.1"/>
</dbReference>